<gene>
    <name evidence="1" type="ORF">KL86DES1_21816</name>
</gene>
<evidence type="ECO:0000313" key="1">
    <source>
        <dbReference type="EMBL" id="SCM74237.1"/>
    </source>
</evidence>
<reference evidence="1" key="1">
    <citation type="submission" date="2016-08" db="EMBL/GenBank/DDBJ databases">
        <authorList>
            <person name="Seilhamer J.J."/>
        </authorList>
    </citation>
    <scope>NUCLEOTIDE SEQUENCE</scope>
    <source>
        <strain evidence="1">86-1</strain>
    </source>
</reference>
<accession>A0A212L9S6</accession>
<protein>
    <submittedName>
        <fullName evidence="1">Uncharacterized protein</fullName>
    </submittedName>
</protein>
<dbReference type="AlphaFoldDB" id="A0A212L9S6"/>
<name>A0A212L9S6_9BACT</name>
<dbReference type="EMBL" id="FMJC01000002">
    <property type="protein sequence ID" value="SCM74237.1"/>
    <property type="molecule type" value="Genomic_DNA"/>
</dbReference>
<proteinExistence type="predicted"/>
<sequence length="64" mass="6911">MYSASSHPHKTCFGALALMKRAVISFGKARSFFEAGVDSSVLDCFKKSEATPPNEITARFLAAL</sequence>
<organism evidence="1">
    <name type="scientific">uncultured Desulfovibrio sp</name>
    <dbReference type="NCBI Taxonomy" id="167968"/>
    <lineage>
        <taxon>Bacteria</taxon>
        <taxon>Pseudomonadati</taxon>
        <taxon>Thermodesulfobacteriota</taxon>
        <taxon>Desulfovibrionia</taxon>
        <taxon>Desulfovibrionales</taxon>
        <taxon>Desulfovibrionaceae</taxon>
        <taxon>Desulfovibrio</taxon>
        <taxon>environmental samples</taxon>
    </lineage>
</organism>